<evidence type="ECO:0000313" key="3">
    <source>
        <dbReference type="Proteomes" id="UP000835052"/>
    </source>
</evidence>
<feature type="compositionally biased region" description="Basic and acidic residues" evidence="1">
    <location>
        <begin position="75"/>
        <end position="106"/>
    </location>
</feature>
<feature type="compositionally biased region" description="Basic residues" evidence="1">
    <location>
        <begin position="60"/>
        <end position="72"/>
    </location>
</feature>
<proteinExistence type="predicted"/>
<comment type="caution">
    <text evidence="2">The sequence shown here is derived from an EMBL/GenBank/DDBJ whole genome shotgun (WGS) entry which is preliminary data.</text>
</comment>
<keyword evidence="3" id="KW-1185">Reference proteome</keyword>
<organism evidence="2 3">
    <name type="scientific">Caenorhabditis auriculariae</name>
    <dbReference type="NCBI Taxonomy" id="2777116"/>
    <lineage>
        <taxon>Eukaryota</taxon>
        <taxon>Metazoa</taxon>
        <taxon>Ecdysozoa</taxon>
        <taxon>Nematoda</taxon>
        <taxon>Chromadorea</taxon>
        <taxon>Rhabditida</taxon>
        <taxon>Rhabditina</taxon>
        <taxon>Rhabditomorpha</taxon>
        <taxon>Rhabditoidea</taxon>
        <taxon>Rhabditidae</taxon>
        <taxon>Peloderinae</taxon>
        <taxon>Caenorhabditis</taxon>
    </lineage>
</organism>
<protein>
    <submittedName>
        <fullName evidence="2">Uncharacterized protein</fullName>
    </submittedName>
</protein>
<feature type="compositionally biased region" description="Basic and acidic residues" evidence="1">
    <location>
        <begin position="21"/>
        <end position="40"/>
    </location>
</feature>
<feature type="compositionally biased region" description="Low complexity" evidence="1">
    <location>
        <begin position="163"/>
        <end position="187"/>
    </location>
</feature>
<reference evidence="2" key="1">
    <citation type="submission" date="2020-10" db="EMBL/GenBank/DDBJ databases">
        <authorList>
            <person name="Kikuchi T."/>
        </authorList>
    </citation>
    <scope>NUCLEOTIDE SEQUENCE</scope>
    <source>
        <strain evidence="2">NKZ352</strain>
    </source>
</reference>
<feature type="compositionally biased region" description="Basic and acidic residues" evidence="1">
    <location>
        <begin position="244"/>
        <end position="278"/>
    </location>
</feature>
<feature type="compositionally biased region" description="Basic and acidic residues" evidence="1">
    <location>
        <begin position="289"/>
        <end position="309"/>
    </location>
</feature>
<gene>
    <name evidence="2" type="ORF">CAUJ_LOCUS8838</name>
</gene>
<name>A0A8S1H9Y2_9PELO</name>
<dbReference type="EMBL" id="CAJGYM010000030">
    <property type="protein sequence ID" value="CAD6192919.1"/>
    <property type="molecule type" value="Genomic_DNA"/>
</dbReference>
<evidence type="ECO:0000313" key="2">
    <source>
        <dbReference type="EMBL" id="CAD6192919.1"/>
    </source>
</evidence>
<sequence>MTQFEKSYSFQIDLSRKSRSSRGDGVEFLHKLHAELEKRHWMMSPKNETSKDKENGTGKHQSKSKKHDRKAGKSAVKEKNKTEKELKSKEKREKEPKEKELKEKRSCKTLSSLSKTDVKIQGSKDKLKTANLKDKSKHPHAISPSGLVAKKNSATSSTPNPNPAITAGAAAAPTAPSTAAPKSAIPTNSAATVTPTGATALKTTPSQTPVTTANTTSTAPGTTPTSTTPTTTTTTDGKPSPGKKAADNRMSIEEGKSGKKKTDGKGKKEKSADSKDLKISPAPVAKLAVPEDKTFASKKPTEEKEKEQQNEGSMSEMPSVPAPPSKAAKMEDGYEDFGPGAV</sequence>
<dbReference type="Proteomes" id="UP000835052">
    <property type="component" value="Unassembled WGS sequence"/>
</dbReference>
<dbReference type="AlphaFoldDB" id="A0A8S1H9Y2"/>
<feature type="compositionally biased region" description="Polar residues" evidence="1">
    <location>
        <begin position="1"/>
        <end position="12"/>
    </location>
</feature>
<accession>A0A8S1H9Y2</accession>
<feature type="compositionally biased region" description="Low complexity" evidence="1">
    <location>
        <begin position="203"/>
        <end position="235"/>
    </location>
</feature>
<feature type="region of interest" description="Disordered" evidence="1">
    <location>
        <begin position="1"/>
        <end position="342"/>
    </location>
</feature>
<feature type="compositionally biased region" description="Polar residues" evidence="1">
    <location>
        <begin position="188"/>
        <end position="197"/>
    </location>
</feature>
<feature type="compositionally biased region" description="Basic and acidic residues" evidence="1">
    <location>
        <begin position="116"/>
        <end position="134"/>
    </location>
</feature>
<evidence type="ECO:0000256" key="1">
    <source>
        <dbReference type="SAM" id="MobiDB-lite"/>
    </source>
</evidence>
<feature type="compositionally biased region" description="Basic and acidic residues" evidence="1">
    <location>
        <begin position="48"/>
        <end position="57"/>
    </location>
</feature>